<dbReference type="PROSITE" id="PS00061">
    <property type="entry name" value="ADH_SHORT"/>
    <property type="match status" value="1"/>
</dbReference>
<dbReference type="PRINTS" id="PR00080">
    <property type="entry name" value="SDRFAMILY"/>
</dbReference>
<sequence length="235" mass="26148">MSRTIVVTGGTKGIGRAIIERFASEGYQVLTCARSESDLKKLTEDIKERFSNVHIKWMQADLSKRSDVDSFTYWVNTNSKSIDVLINNTGAFIPGQISQEEDGNLEFMIQTNLYSAYHLTRGLVPSMVAQSSGDIFNICSVASLKAYDNGGSYSISKFALYGFSQNLRHELKEKGIRVISILPGATWTASWEGVDLPEERFIKSSDVAESIWSAHRLSHSTVIEDIVIRPQLGDI</sequence>
<dbReference type="PRINTS" id="PR00081">
    <property type="entry name" value="GDHRDH"/>
</dbReference>
<dbReference type="CDD" id="cd05233">
    <property type="entry name" value="SDR_c"/>
    <property type="match status" value="1"/>
</dbReference>
<dbReference type="InterPro" id="IPR020904">
    <property type="entry name" value="Sc_DH/Rdtase_CS"/>
</dbReference>
<dbReference type="PANTHER" id="PTHR42901">
    <property type="entry name" value="ALCOHOL DEHYDROGENASE"/>
    <property type="match status" value="1"/>
</dbReference>
<dbReference type="RefSeq" id="WP_262310299.1">
    <property type="nucleotide sequence ID" value="NZ_CP106679.1"/>
</dbReference>
<keyword evidence="2" id="KW-0560">Oxidoreductase</keyword>
<dbReference type="InterPro" id="IPR002347">
    <property type="entry name" value="SDR_fam"/>
</dbReference>
<keyword evidence="5" id="KW-1185">Reference proteome</keyword>
<organism evidence="4 5">
    <name type="scientific">Reichenbachiella agarivorans</name>
    <dbReference type="NCBI Taxonomy" id="2979464"/>
    <lineage>
        <taxon>Bacteria</taxon>
        <taxon>Pseudomonadati</taxon>
        <taxon>Bacteroidota</taxon>
        <taxon>Cytophagia</taxon>
        <taxon>Cytophagales</taxon>
        <taxon>Reichenbachiellaceae</taxon>
        <taxon>Reichenbachiella</taxon>
    </lineage>
</organism>
<name>A0ABY6CQT1_9BACT</name>
<dbReference type="EMBL" id="CP106679">
    <property type="protein sequence ID" value="UXP32867.1"/>
    <property type="molecule type" value="Genomic_DNA"/>
</dbReference>
<comment type="similarity">
    <text evidence="1 3">Belongs to the short-chain dehydrogenases/reductases (SDR) family.</text>
</comment>
<dbReference type="SUPFAM" id="SSF51735">
    <property type="entry name" value="NAD(P)-binding Rossmann-fold domains"/>
    <property type="match status" value="1"/>
</dbReference>
<dbReference type="Gene3D" id="3.40.50.720">
    <property type="entry name" value="NAD(P)-binding Rossmann-like Domain"/>
    <property type="match status" value="1"/>
</dbReference>
<evidence type="ECO:0000256" key="2">
    <source>
        <dbReference type="ARBA" id="ARBA00023002"/>
    </source>
</evidence>
<reference evidence="4" key="1">
    <citation type="submission" date="2022-09" db="EMBL/GenBank/DDBJ databases">
        <title>Comparative genomics and taxonomic characterization of three novel marine species of genus Reichenbachiella exhibiting antioxidant and polysaccharide degradation activities.</title>
        <authorList>
            <person name="Muhammad N."/>
            <person name="Lee Y.-J."/>
            <person name="Ko J."/>
            <person name="Kim S.-G."/>
        </authorList>
    </citation>
    <scope>NUCLEOTIDE SEQUENCE</scope>
    <source>
        <strain evidence="4">BKB1-1</strain>
    </source>
</reference>
<dbReference type="Proteomes" id="UP001065174">
    <property type="component" value="Chromosome"/>
</dbReference>
<evidence type="ECO:0000256" key="3">
    <source>
        <dbReference type="RuleBase" id="RU000363"/>
    </source>
</evidence>
<dbReference type="PANTHER" id="PTHR42901:SF1">
    <property type="entry name" value="ALCOHOL DEHYDROGENASE"/>
    <property type="match status" value="1"/>
</dbReference>
<gene>
    <name evidence="4" type="ORF">N6H18_02710</name>
</gene>
<proteinExistence type="inferred from homology"/>
<dbReference type="InterPro" id="IPR036291">
    <property type="entry name" value="NAD(P)-bd_dom_sf"/>
</dbReference>
<accession>A0ABY6CQT1</accession>
<evidence type="ECO:0000313" key="5">
    <source>
        <dbReference type="Proteomes" id="UP001065174"/>
    </source>
</evidence>
<evidence type="ECO:0000313" key="4">
    <source>
        <dbReference type="EMBL" id="UXP32867.1"/>
    </source>
</evidence>
<protein>
    <submittedName>
        <fullName evidence="4">SDR family oxidoreductase</fullName>
    </submittedName>
</protein>
<dbReference type="Pfam" id="PF00106">
    <property type="entry name" value="adh_short"/>
    <property type="match status" value="1"/>
</dbReference>
<evidence type="ECO:0000256" key="1">
    <source>
        <dbReference type="ARBA" id="ARBA00006484"/>
    </source>
</evidence>